<evidence type="ECO:0000313" key="1">
    <source>
        <dbReference type="EMBL" id="MPC21302.1"/>
    </source>
</evidence>
<comment type="caution">
    <text evidence="1">The sequence shown here is derived from an EMBL/GenBank/DDBJ whole genome shotgun (WGS) entry which is preliminary data.</text>
</comment>
<sequence>MVKHHRGDRPCAVPTVPGWWTAGTRTAYGHFAELHFSLNSTQAHSTIMSRWTGAQATTHKVLTYIFVVCIVELDPLIKTNVISAGQS</sequence>
<proteinExistence type="predicted"/>
<dbReference type="EMBL" id="VSRR010000962">
    <property type="protein sequence ID" value="MPC21302.1"/>
    <property type="molecule type" value="Genomic_DNA"/>
</dbReference>
<accession>A0A5B7DID6</accession>
<gene>
    <name evidence="1" type="ORF">E2C01_014284</name>
</gene>
<reference evidence="1 2" key="1">
    <citation type="submission" date="2019-05" db="EMBL/GenBank/DDBJ databases">
        <title>Another draft genome of Portunus trituberculatus and its Hox gene families provides insights of decapod evolution.</title>
        <authorList>
            <person name="Jeong J.-H."/>
            <person name="Song I."/>
            <person name="Kim S."/>
            <person name="Choi T."/>
            <person name="Kim D."/>
            <person name="Ryu S."/>
            <person name="Kim W."/>
        </authorList>
    </citation>
    <scope>NUCLEOTIDE SEQUENCE [LARGE SCALE GENOMIC DNA]</scope>
    <source>
        <tissue evidence="1">Muscle</tissue>
    </source>
</reference>
<evidence type="ECO:0000313" key="2">
    <source>
        <dbReference type="Proteomes" id="UP000324222"/>
    </source>
</evidence>
<protein>
    <submittedName>
        <fullName evidence="1">Uncharacterized protein</fullName>
    </submittedName>
</protein>
<dbReference type="AlphaFoldDB" id="A0A5B7DID6"/>
<organism evidence="1 2">
    <name type="scientific">Portunus trituberculatus</name>
    <name type="common">Swimming crab</name>
    <name type="synonym">Neptunus trituberculatus</name>
    <dbReference type="NCBI Taxonomy" id="210409"/>
    <lineage>
        <taxon>Eukaryota</taxon>
        <taxon>Metazoa</taxon>
        <taxon>Ecdysozoa</taxon>
        <taxon>Arthropoda</taxon>
        <taxon>Crustacea</taxon>
        <taxon>Multicrustacea</taxon>
        <taxon>Malacostraca</taxon>
        <taxon>Eumalacostraca</taxon>
        <taxon>Eucarida</taxon>
        <taxon>Decapoda</taxon>
        <taxon>Pleocyemata</taxon>
        <taxon>Brachyura</taxon>
        <taxon>Eubrachyura</taxon>
        <taxon>Portunoidea</taxon>
        <taxon>Portunidae</taxon>
        <taxon>Portuninae</taxon>
        <taxon>Portunus</taxon>
    </lineage>
</organism>
<dbReference type="Proteomes" id="UP000324222">
    <property type="component" value="Unassembled WGS sequence"/>
</dbReference>
<keyword evidence="2" id="KW-1185">Reference proteome</keyword>
<name>A0A5B7DID6_PORTR</name>